<evidence type="ECO:0000313" key="2">
    <source>
        <dbReference type="Proteomes" id="UP000242875"/>
    </source>
</evidence>
<reference evidence="1 2" key="1">
    <citation type="journal article" date="2017" name="Mycologia">
        <title>Bifiguratus adelaidae, gen. et sp. nov., a new member of Mucoromycotina in endophytic and soil-dwelling habitats.</title>
        <authorList>
            <person name="Torres-Cruz T.J."/>
            <person name="Billingsley Tobias T.L."/>
            <person name="Almatruk M."/>
            <person name="Hesse C."/>
            <person name="Kuske C.R."/>
            <person name="Desiro A."/>
            <person name="Benucci G.M."/>
            <person name="Bonito G."/>
            <person name="Stajich J.E."/>
            <person name="Dunlap C."/>
            <person name="Arnold A.E."/>
            <person name="Porras-Alfaro A."/>
        </authorList>
    </citation>
    <scope>NUCLEOTIDE SEQUENCE [LARGE SCALE GENOMIC DNA]</scope>
    <source>
        <strain evidence="1 2">AZ0501</strain>
    </source>
</reference>
<dbReference type="OrthoDB" id="29145at2759"/>
<dbReference type="Proteomes" id="UP000242875">
    <property type="component" value="Unassembled WGS sequence"/>
</dbReference>
<name>A0A261XW66_9FUNG</name>
<keyword evidence="2" id="KW-1185">Reference proteome</keyword>
<evidence type="ECO:0008006" key="3">
    <source>
        <dbReference type="Google" id="ProtNLM"/>
    </source>
</evidence>
<comment type="caution">
    <text evidence="1">The sequence shown here is derived from an EMBL/GenBank/DDBJ whole genome shotgun (WGS) entry which is preliminary data.</text>
</comment>
<dbReference type="InterPro" id="IPR016024">
    <property type="entry name" value="ARM-type_fold"/>
</dbReference>
<accession>A0A261XW66</accession>
<organism evidence="1 2">
    <name type="scientific">Bifiguratus adelaidae</name>
    <dbReference type="NCBI Taxonomy" id="1938954"/>
    <lineage>
        <taxon>Eukaryota</taxon>
        <taxon>Fungi</taxon>
        <taxon>Fungi incertae sedis</taxon>
        <taxon>Mucoromycota</taxon>
        <taxon>Mucoromycotina</taxon>
        <taxon>Endogonomycetes</taxon>
        <taxon>Endogonales</taxon>
        <taxon>Endogonales incertae sedis</taxon>
        <taxon>Bifiguratus</taxon>
    </lineage>
</organism>
<evidence type="ECO:0000313" key="1">
    <source>
        <dbReference type="EMBL" id="OZJ02597.1"/>
    </source>
</evidence>
<dbReference type="InterPro" id="IPR011989">
    <property type="entry name" value="ARM-like"/>
</dbReference>
<dbReference type="EMBL" id="MVBO01000141">
    <property type="protein sequence ID" value="OZJ02597.1"/>
    <property type="molecule type" value="Genomic_DNA"/>
</dbReference>
<dbReference type="AlphaFoldDB" id="A0A261XW66"/>
<dbReference type="Gene3D" id="1.25.10.10">
    <property type="entry name" value="Leucine-rich Repeat Variant"/>
    <property type="match status" value="1"/>
</dbReference>
<dbReference type="SUPFAM" id="SSF48371">
    <property type="entry name" value="ARM repeat"/>
    <property type="match status" value="1"/>
</dbReference>
<sequence>MSASPSPFRAYKQNGLLQHRQERFNAQLQRNKQARAAVVNAHRTSHQFGHVVHDIKEGSSIRRRASLRGLARLVLEDNAVMKRFVLENECMELLTELICGTSVEERLDAITCVINIATSRELVSKTFEVAPYLVMHVANEDPDTRYLVIWALANIASTDAAHAQRLVDNGALSAIISRCEVETDDYVKHVLLYALYTCHETLGNHHAGISILDAIVSILDQSQSADVIDDSLWCLCMLMSNCSADTVRHVVAHGLDKALSRIISLGDASKSKRRRVILACRMATVLSAFEDEPVIDASLALQLAHYTAQGMQSSNRVVRSESLRALCNFVQSSLMPVVQLCQQDQLLQAVCNIGCQENLHDQVQAIIFFLRLTLITHELPHIPSDVHNALLSLPLRCDVLEKRKIAVSYLQVICQLYQKTNQIPHLSSTILSALEYCSNSLDDWLRSASTEILQYCGQSPPVP</sequence>
<protein>
    <recommendedName>
        <fullName evidence="3">IBB domain-containing protein</fullName>
    </recommendedName>
</protein>
<gene>
    <name evidence="1" type="ORF">BZG36_03644</name>
</gene>
<proteinExistence type="predicted"/>